<comment type="caution">
    <text evidence="3">The sequence shown here is derived from an EMBL/GenBank/DDBJ whole genome shotgun (WGS) entry which is preliminary data.</text>
</comment>
<evidence type="ECO:0000313" key="3">
    <source>
        <dbReference type="EMBL" id="MCU9595514.1"/>
    </source>
</evidence>
<gene>
    <name evidence="3" type="ORF">OEV82_13805</name>
</gene>
<keyword evidence="2" id="KW-0732">Signal</keyword>
<keyword evidence="4" id="KW-1185">Reference proteome</keyword>
<dbReference type="Gene3D" id="2.30.30.40">
    <property type="entry name" value="SH3 Domains"/>
    <property type="match status" value="4"/>
</dbReference>
<organism evidence="3 4">
    <name type="scientific">Pallidibacillus thermolactis</name>
    <dbReference type="NCBI Taxonomy" id="251051"/>
    <lineage>
        <taxon>Bacteria</taxon>
        <taxon>Bacillati</taxon>
        <taxon>Bacillota</taxon>
        <taxon>Bacilli</taxon>
        <taxon>Bacillales</taxon>
        <taxon>Bacillaceae</taxon>
        <taxon>Pallidibacillus</taxon>
    </lineage>
</organism>
<feature type="signal peptide" evidence="2">
    <location>
        <begin position="1"/>
        <end position="28"/>
    </location>
</feature>
<evidence type="ECO:0000313" key="4">
    <source>
        <dbReference type="Proteomes" id="UP001208656"/>
    </source>
</evidence>
<sequence>MIEIVKKLAIFTLSAILTIQLTSISVFASTNENNIINSTNEIHTEESNVLTEGEFGNSKENKTREKIEENGDELGKEDNEESENSEDTLNEEIKENSSITDINNTNVKQVEEFPLENEVEQNKDELNNSKNTIDEISEATEEESSNKLNEVEYVERDKSIEAKITQSSIVYQGIALKNPTYVYSETNLNSTPLKSYEEGTILSFQSYSDDWYEATVYLNGTSKKGYIHKNHVETVDTSNQKNLQGIALNNPTKVFMKASTSSNTLKSYSKGTILKFKTFSSEWYVATVVVNGAAQTGYINKSHVETVDTSNQLDYKGIALKDKTYIYKHASTDLGYWKSYEKGSILSYKSYSSEWYVATVYVDGIARTGYISKSDVENSYGNQEDKKGIALKNPTVIYSKANLNSSIIKTYSTGEILKFKTFSDNWYEATFYINGVAQIGYIHHSDVDLIFDKQEDKKGIALKNPTAIYSKTNTSSTKIKTYSTGEILRFKTFSNNWYVATVYINGKAQVGYIHHSDVDLIFDKQEDKKGIALKNPTAIYSKTNTSSTKIKTY</sequence>
<feature type="non-terminal residue" evidence="3">
    <location>
        <position position="553"/>
    </location>
</feature>
<proteinExistence type="predicted"/>
<dbReference type="Proteomes" id="UP001208656">
    <property type="component" value="Unassembled WGS sequence"/>
</dbReference>
<evidence type="ECO:0000256" key="2">
    <source>
        <dbReference type="SAM" id="SignalP"/>
    </source>
</evidence>
<reference evidence="3 4" key="1">
    <citation type="submission" date="2022-10" db="EMBL/GenBank/DDBJ databases">
        <title>Description of Fervidibacillus gen. nov. in the family Fervidibacillaceae fam. nov. with two species, Fervidibacillus albus sp. nov., and Fervidibacillus halotolerans sp. nov., isolated from tidal flat sediments.</title>
        <authorList>
            <person name="Kwon K.K."/>
            <person name="Yang S.-H."/>
        </authorList>
    </citation>
    <scope>NUCLEOTIDE SEQUENCE [LARGE SCALE GENOMIC DNA]</scope>
    <source>
        <strain evidence="3 4">DSM 23332</strain>
    </source>
</reference>
<name>A0ABT2WLE1_9BACI</name>
<feature type="compositionally biased region" description="Polar residues" evidence="1">
    <location>
        <begin position="96"/>
        <end position="107"/>
    </location>
</feature>
<evidence type="ECO:0000256" key="1">
    <source>
        <dbReference type="SAM" id="MobiDB-lite"/>
    </source>
</evidence>
<accession>A0ABT2WLE1</accession>
<feature type="compositionally biased region" description="Acidic residues" evidence="1">
    <location>
        <begin position="78"/>
        <end position="90"/>
    </location>
</feature>
<feature type="region of interest" description="Disordered" evidence="1">
    <location>
        <begin position="49"/>
        <end position="107"/>
    </location>
</feature>
<evidence type="ECO:0008006" key="5">
    <source>
        <dbReference type="Google" id="ProtNLM"/>
    </source>
</evidence>
<protein>
    <recommendedName>
        <fullName evidence="5">SH3b domain-containing protein</fullName>
    </recommendedName>
</protein>
<feature type="chain" id="PRO_5046467906" description="SH3b domain-containing protein" evidence="2">
    <location>
        <begin position="29"/>
        <end position="553"/>
    </location>
</feature>
<feature type="compositionally biased region" description="Basic and acidic residues" evidence="1">
    <location>
        <begin position="57"/>
        <end position="77"/>
    </location>
</feature>
<dbReference type="EMBL" id="JAOUSE010000057">
    <property type="protein sequence ID" value="MCU9595514.1"/>
    <property type="molecule type" value="Genomic_DNA"/>
</dbReference>